<protein>
    <submittedName>
        <fullName evidence="1">Chromo domain-containing protein</fullName>
    </submittedName>
</protein>
<reference evidence="2" key="1">
    <citation type="journal article" date="2019" name="Plant Biotechnol. J.">
        <title>Genome sequencing of the Australian wild diploid species Gossypium australe highlights disease resistance and delayed gland morphogenesis.</title>
        <authorList>
            <person name="Cai Y."/>
            <person name="Cai X."/>
            <person name="Wang Q."/>
            <person name="Wang P."/>
            <person name="Zhang Y."/>
            <person name="Cai C."/>
            <person name="Xu Y."/>
            <person name="Wang K."/>
            <person name="Zhou Z."/>
            <person name="Wang C."/>
            <person name="Geng S."/>
            <person name="Li B."/>
            <person name="Dong Q."/>
            <person name="Hou Y."/>
            <person name="Wang H."/>
            <person name="Ai P."/>
            <person name="Liu Z."/>
            <person name="Yi F."/>
            <person name="Sun M."/>
            <person name="An G."/>
            <person name="Cheng J."/>
            <person name="Zhang Y."/>
            <person name="Shi Q."/>
            <person name="Xie Y."/>
            <person name="Shi X."/>
            <person name="Chang Y."/>
            <person name="Huang F."/>
            <person name="Chen Y."/>
            <person name="Hong S."/>
            <person name="Mi L."/>
            <person name="Sun Q."/>
            <person name="Zhang L."/>
            <person name="Zhou B."/>
            <person name="Peng R."/>
            <person name="Zhang X."/>
            <person name="Liu F."/>
        </authorList>
    </citation>
    <scope>NUCLEOTIDE SEQUENCE [LARGE SCALE GENOMIC DNA]</scope>
    <source>
        <strain evidence="2">cv. PA1801</strain>
    </source>
</reference>
<sequence length="65" mass="7837">MCFTYQCYDDTNPTLHTSFPRLRLKFMKVLWHRHVVEEATWEAEDVMRNPYPNLFTGKIFGDEIP</sequence>
<dbReference type="EMBL" id="SMMG02000004">
    <property type="protein sequence ID" value="KAA3477461.1"/>
    <property type="molecule type" value="Genomic_DNA"/>
</dbReference>
<comment type="caution">
    <text evidence="1">The sequence shown here is derived from an EMBL/GenBank/DDBJ whole genome shotgun (WGS) entry which is preliminary data.</text>
</comment>
<dbReference type="AlphaFoldDB" id="A0A5B6W726"/>
<name>A0A5B6W726_9ROSI</name>
<dbReference type="OrthoDB" id="1738613at2759"/>
<proteinExistence type="predicted"/>
<evidence type="ECO:0000313" key="1">
    <source>
        <dbReference type="EMBL" id="KAA3477461.1"/>
    </source>
</evidence>
<gene>
    <name evidence="1" type="ORF">EPI10_011346</name>
</gene>
<keyword evidence="2" id="KW-1185">Reference proteome</keyword>
<dbReference type="Proteomes" id="UP000325315">
    <property type="component" value="Unassembled WGS sequence"/>
</dbReference>
<accession>A0A5B6W726</accession>
<organism evidence="1 2">
    <name type="scientific">Gossypium australe</name>
    <dbReference type="NCBI Taxonomy" id="47621"/>
    <lineage>
        <taxon>Eukaryota</taxon>
        <taxon>Viridiplantae</taxon>
        <taxon>Streptophyta</taxon>
        <taxon>Embryophyta</taxon>
        <taxon>Tracheophyta</taxon>
        <taxon>Spermatophyta</taxon>
        <taxon>Magnoliopsida</taxon>
        <taxon>eudicotyledons</taxon>
        <taxon>Gunneridae</taxon>
        <taxon>Pentapetalae</taxon>
        <taxon>rosids</taxon>
        <taxon>malvids</taxon>
        <taxon>Malvales</taxon>
        <taxon>Malvaceae</taxon>
        <taxon>Malvoideae</taxon>
        <taxon>Gossypium</taxon>
    </lineage>
</organism>
<evidence type="ECO:0000313" key="2">
    <source>
        <dbReference type="Proteomes" id="UP000325315"/>
    </source>
</evidence>